<organism evidence="4">
    <name type="scientific">Sphingomonas psychrotolerans</name>
    <dbReference type="NCBI Taxonomy" id="1327635"/>
    <lineage>
        <taxon>Bacteria</taxon>
        <taxon>Pseudomonadati</taxon>
        <taxon>Pseudomonadota</taxon>
        <taxon>Alphaproteobacteria</taxon>
        <taxon>Sphingomonadales</taxon>
        <taxon>Sphingomonadaceae</taxon>
        <taxon>Sphingomonas</taxon>
    </lineage>
</organism>
<dbReference type="InterPro" id="IPR025433">
    <property type="entry name" value="DUF4168"/>
</dbReference>
<name>A0ABU3N3C1_9SPHN</name>
<evidence type="ECO:0000259" key="3">
    <source>
        <dbReference type="Pfam" id="PF13767"/>
    </source>
</evidence>
<comment type="caution">
    <text evidence="4">The sequence shown here is derived from an EMBL/GenBank/DDBJ whole genome shotgun (WGS) entry which is preliminary data.</text>
</comment>
<dbReference type="Pfam" id="PF13767">
    <property type="entry name" value="DUF4168"/>
    <property type="match status" value="1"/>
</dbReference>
<proteinExistence type="predicted"/>
<evidence type="ECO:0000256" key="2">
    <source>
        <dbReference type="SAM" id="SignalP"/>
    </source>
</evidence>
<evidence type="ECO:0000313" key="4">
    <source>
        <dbReference type="EMBL" id="MDT8758973.1"/>
    </source>
</evidence>
<reference evidence="4" key="1">
    <citation type="submission" date="2022-04" db="EMBL/GenBank/DDBJ databases">
        <title>Tomato heritable bacteria conferring resistance against bacterial wilt.</title>
        <authorList>
            <person name="Yin J."/>
        </authorList>
    </citation>
    <scope>NUCLEOTIDE SEQUENCE</scope>
    <source>
        <strain evidence="4">Cra20</strain>
    </source>
</reference>
<feature type="region of interest" description="Disordered" evidence="1">
    <location>
        <begin position="22"/>
        <end position="56"/>
    </location>
</feature>
<protein>
    <submittedName>
        <fullName evidence="4">DUF4168 domain-containing protein</fullName>
    </submittedName>
</protein>
<sequence>MKFRNMMLIPAAALLATPAFAQTTQTSPAPAETQTAPGTAAPATGTSGSGTAATASFSDTEVSQFATAALAIGKIRQDAAVPEADKNAKSVEAITASGLTATRFNEIAQAMSSDQALNKRIQDAAAKQSPAGAKAPAQ</sequence>
<gene>
    <name evidence="4" type="ORF">MZO42_09715</name>
</gene>
<keyword evidence="2" id="KW-0732">Signal</keyword>
<accession>A0ABU3N3C1</accession>
<feature type="chain" id="PRO_5046787752" evidence="2">
    <location>
        <begin position="22"/>
        <end position="138"/>
    </location>
</feature>
<feature type="domain" description="DUF4168" evidence="3">
    <location>
        <begin position="86"/>
        <end position="121"/>
    </location>
</feature>
<dbReference type="EMBL" id="JALMLT010000002">
    <property type="protein sequence ID" value="MDT8758973.1"/>
    <property type="molecule type" value="Genomic_DNA"/>
</dbReference>
<feature type="signal peptide" evidence="2">
    <location>
        <begin position="1"/>
        <end position="21"/>
    </location>
</feature>
<evidence type="ECO:0000256" key="1">
    <source>
        <dbReference type="SAM" id="MobiDB-lite"/>
    </source>
</evidence>